<feature type="signal peptide" evidence="6">
    <location>
        <begin position="1"/>
        <end position="22"/>
    </location>
</feature>
<feature type="chain" id="PRO_5006629817" evidence="6">
    <location>
        <begin position="23"/>
        <end position="192"/>
    </location>
</feature>
<reference evidence="8" key="1">
    <citation type="submission" date="2015-11" db="EMBL/GenBank/DDBJ databases">
        <authorList>
            <person name="Zhang Y."/>
            <person name="Guo Z."/>
        </authorList>
    </citation>
    <scope>NUCLEOTIDE SEQUENCE</scope>
    <source>
        <strain evidence="8">BN30871</strain>
    </source>
</reference>
<dbReference type="PRINTS" id="PR01021">
    <property type="entry name" value="OMPADOMAIN"/>
</dbReference>
<evidence type="ECO:0000256" key="3">
    <source>
        <dbReference type="ARBA" id="ARBA00023237"/>
    </source>
</evidence>
<keyword evidence="8" id="KW-0449">Lipoprotein</keyword>
<dbReference type="EMBL" id="FAXN01000059">
    <property type="protein sequence ID" value="CUV66074.1"/>
    <property type="molecule type" value="Genomic_DNA"/>
</dbReference>
<feature type="compositionally biased region" description="Polar residues" evidence="5">
    <location>
        <begin position="40"/>
        <end position="49"/>
    </location>
</feature>
<dbReference type="PANTHER" id="PTHR30329:SF21">
    <property type="entry name" value="LIPOPROTEIN YIAD-RELATED"/>
    <property type="match status" value="1"/>
</dbReference>
<evidence type="ECO:0000256" key="1">
    <source>
        <dbReference type="ARBA" id="ARBA00004442"/>
    </source>
</evidence>
<dbReference type="Pfam" id="PF00691">
    <property type="entry name" value="OmpA"/>
    <property type="match status" value="1"/>
</dbReference>
<evidence type="ECO:0000313" key="8">
    <source>
        <dbReference type="EMBL" id="CUV66074.1"/>
    </source>
</evidence>
<evidence type="ECO:0000256" key="6">
    <source>
        <dbReference type="SAM" id="SignalP"/>
    </source>
</evidence>
<evidence type="ECO:0000256" key="5">
    <source>
        <dbReference type="SAM" id="MobiDB-lite"/>
    </source>
</evidence>
<evidence type="ECO:0000256" key="2">
    <source>
        <dbReference type="ARBA" id="ARBA00023136"/>
    </source>
</evidence>
<gene>
    <name evidence="8" type="primary">pal</name>
    <name evidence="8" type="ORF">BN3087_570046</name>
</gene>
<keyword evidence="6" id="KW-0732">Signal</keyword>
<feature type="domain" description="OmpA-like" evidence="7">
    <location>
        <begin position="79"/>
        <end position="192"/>
    </location>
</feature>
<dbReference type="InterPro" id="IPR006665">
    <property type="entry name" value="OmpA-like"/>
</dbReference>
<name>A0A0S4XP20_9BACT</name>
<keyword evidence="3" id="KW-0998">Cell outer membrane</keyword>
<sequence>MKKITLISAFLALLFFAGCSQTAPIVPSDKDKISSGDISNNPSVNTDNGVNIGEGNATTNPNDIKSKMSSSGGLPNDGSFNNSSSGLQSVYFGFGDYSIVNDMYKAVDKNVDGLKNYNGKIKIEGNCDEFGTDEFNYALGLKRAKAVKDALVAKGVPAGMFSIISLGESTPICTDATDECYAQNRRVDLKKQ</sequence>
<dbReference type="InterPro" id="IPR006664">
    <property type="entry name" value="OMP_bac"/>
</dbReference>
<dbReference type="Gene3D" id="3.30.1330.60">
    <property type="entry name" value="OmpA-like domain"/>
    <property type="match status" value="1"/>
</dbReference>
<organism evidence="8">
    <name type="scientific">Sulfurovum sp. enrichment culture clone C5</name>
    <dbReference type="NCBI Taxonomy" id="497650"/>
    <lineage>
        <taxon>Bacteria</taxon>
        <taxon>Pseudomonadati</taxon>
        <taxon>Campylobacterota</taxon>
        <taxon>Epsilonproteobacteria</taxon>
        <taxon>Campylobacterales</taxon>
        <taxon>Sulfurovaceae</taxon>
        <taxon>Sulfurovum</taxon>
        <taxon>environmental samples</taxon>
    </lineage>
</organism>
<dbReference type="AlphaFoldDB" id="A0A0S4XP20"/>
<dbReference type="CDD" id="cd07185">
    <property type="entry name" value="OmpA_C-like"/>
    <property type="match status" value="1"/>
</dbReference>
<dbReference type="InterPro" id="IPR036737">
    <property type="entry name" value="OmpA-like_sf"/>
</dbReference>
<proteinExistence type="predicted"/>
<dbReference type="GO" id="GO:0009279">
    <property type="term" value="C:cell outer membrane"/>
    <property type="evidence" value="ECO:0007669"/>
    <property type="project" value="UniProtKB-SubCell"/>
</dbReference>
<dbReference type="PROSITE" id="PS51123">
    <property type="entry name" value="OMPA_2"/>
    <property type="match status" value="1"/>
</dbReference>
<accession>A0A0S4XP20</accession>
<dbReference type="PROSITE" id="PS51257">
    <property type="entry name" value="PROKAR_LIPOPROTEIN"/>
    <property type="match status" value="1"/>
</dbReference>
<evidence type="ECO:0000259" key="7">
    <source>
        <dbReference type="PROSITE" id="PS51123"/>
    </source>
</evidence>
<keyword evidence="2 4" id="KW-0472">Membrane</keyword>
<comment type="subcellular location">
    <subcellularLocation>
        <location evidence="1">Cell outer membrane</location>
    </subcellularLocation>
</comment>
<dbReference type="PANTHER" id="PTHR30329">
    <property type="entry name" value="STATOR ELEMENT OF FLAGELLAR MOTOR COMPLEX"/>
    <property type="match status" value="1"/>
</dbReference>
<dbReference type="InterPro" id="IPR050330">
    <property type="entry name" value="Bact_OuterMem_StrucFunc"/>
</dbReference>
<evidence type="ECO:0000256" key="4">
    <source>
        <dbReference type="PROSITE-ProRule" id="PRU00473"/>
    </source>
</evidence>
<protein>
    <submittedName>
        <fullName evidence="8">Peptidoglycan-associated lipoprotein</fullName>
    </submittedName>
</protein>
<dbReference type="SUPFAM" id="SSF103088">
    <property type="entry name" value="OmpA-like"/>
    <property type="match status" value="1"/>
</dbReference>
<feature type="region of interest" description="Disordered" evidence="5">
    <location>
        <begin position="30"/>
        <end position="77"/>
    </location>
</feature>
<feature type="compositionally biased region" description="Polar residues" evidence="5">
    <location>
        <begin position="56"/>
        <end position="77"/>
    </location>
</feature>